<evidence type="ECO:0000313" key="3">
    <source>
        <dbReference type="Proteomes" id="UP000053144"/>
    </source>
</evidence>
<feature type="region of interest" description="Disordered" evidence="1">
    <location>
        <begin position="130"/>
        <end position="179"/>
    </location>
</feature>
<reference evidence="3" key="1">
    <citation type="journal article" date="2015" name="Proc. Natl. Acad. Sci. U.S.A.">
        <title>Genome sequencing of adzuki bean (Vigna angularis) provides insight into high starch and low fat accumulation and domestication.</title>
        <authorList>
            <person name="Yang K."/>
            <person name="Tian Z."/>
            <person name="Chen C."/>
            <person name="Luo L."/>
            <person name="Zhao B."/>
            <person name="Wang Z."/>
            <person name="Yu L."/>
            <person name="Li Y."/>
            <person name="Sun Y."/>
            <person name="Li W."/>
            <person name="Chen Y."/>
            <person name="Li Y."/>
            <person name="Zhang Y."/>
            <person name="Ai D."/>
            <person name="Zhao J."/>
            <person name="Shang C."/>
            <person name="Ma Y."/>
            <person name="Wu B."/>
            <person name="Wang M."/>
            <person name="Gao L."/>
            <person name="Sun D."/>
            <person name="Zhang P."/>
            <person name="Guo F."/>
            <person name="Wang W."/>
            <person name="Li Y."/>
            <person name="Wang J."/>
            <person name="Varshney R.K."/>
            <person name="Wang J."/>
            <person name="Ling H.Q."/>
            <person name="Wan P."/>
        </authorList>
    </citation>
    <scope>NUCLEOTIDE SEQUENCE</scope>
    <source>
        <strain evidence="3">cv. Jingnong 6</strain>
    </source>
</reference>
<evidence type="ECO:0000256" key="1">
    <source>
        <dbReference type="SAM" id="MobiDB-lite"/>
    </source>
</evidence>
<feature type="region of interest" description="Disordered" evidence="1">
    <location>
        <begin position="1"/>
        <end position="26"/>
    </location>
</feature>
<dbReference type="Proteomes" id="UP000053144">
    <property type="component" value="Chromosome 7"/>
</dbReference>
<evidence type="ECO:0000313" key="2">
    <source>
        <dbReference type="EMBL" id="KOM48139.1"/>
    </source>
</evidence>
<organism evidence="2 3">
    <name type="scientific">Phaseolus angularis</name>
    <name type="common">Azuki bean</name>
    <name type="synonym">Vigna angularis</name>
    <dbReference type="NCBI Taxonomy" id="3914"/>
    <lineage>
        <taxon>Eukaryota</taxon>
        <taxon>Viridiplantae</taxon>
        <taxon>Streptophyta</taxon>
        <taxon>Embryophyta</taxon>
        <taxon>Tracheophyta</taxon>
        <taxon>Spermatophyta</taxon>
        <taxon>Magnoliopsida</taxon>
        <taxon>eudicotyledons</taxon>
        <taxon>Gunneridae</taxon>
        <taxon>Pentapetalae</taxon>
        <taxon>rosids</taxon>
        <taxon>fabids</taxon>
        <taxon>Fabales</taxon>
        <taxon>Fabaceae</taxon>
        <taxon>Papilionoideae</taxon>
        <taxon>50 kb inversion clade</taxon>
        <taxon>NPAAA clade</taxon>
        <taxon>indigoferoid/millettioid clade</taxon>
        <taxon>Phaseoleae</taxon>
        <taxon>Vigna</taxon>
    </lineage>
</organism>
<dbReference type="EMBL" id="CM003377">
    <property type="protein sequence ID" value="KOM48139.1"/>
    <property type="molecule type" value="Genomic_DNA"/>
</dbReference>
<name>A0A0L9V030_PHAAN</name>
<feature type="compositionally biased region" description="Acidic residues" evidence="1">
    <location>
        <begin position="147"/>
        <end position="170"/>
    </location>
</feature>
<feature type="compositionally biased region" description="Basic residues" evidence="1">
    <location>
        <begin position="1"/>
        <end position="18"/>
    </location>
</feature>
<sequence length="179" mass="20774">MASTSKPKRIKRVARKTRPTSPNGWISDEEAQTNFINFWRSRKIIPHKYLNLNFFRREAFIFHDNVNFSDEAFLYYNKKNMVDKTALHRMALRSIKNGWAFKDEIQNEAKEVDRATTVANLDPRMSLKNIWENNETKGDAAINDDSGSGEEENGNEDQEGDAMEEDGEGEEEHKRNTIT</sequence>
<gene>
    <name evidence="2" type="ORF">LR48_Vigan07g184300</name>
</gene>
<proteinExistence type="predicted"/>
<dbReference type="AlphaFoldDB" id="A0A0L9V030"/>
<protein>
    <submittedName>
        <fullName evidence="2">Uncharacterized protein</fullName>
    </submittedName>
</protein>
<accession>A0A0L9V030</accession>
<dbReference type="Gramene" id="KOM48139">
    <property type="protein sequence ID" value="KOM48139"/>
    <property type="gene ID" value="LR48_Vigan07g184300"/>
</dbReference>